<dbReference type="InterPro" id="IPR007459">
    <property type="entry name" value="DNA_pol3_chi"/>
</dbReference>
<name>A0ABU9CDT4_9BURK</name>
<sequence>MAEIVFLSGVDDKLGYACRLLRKKYREGVRMAVYGPAPLLERLDRLLWEQEPTDFVPHLRLAPGSAVAPHLMRTPIWLLDAPRPDVACEQALNMGSEDPAIVQLHLRVADIVGLNQDDVQAGRRRWKAYTAGGHVVKHLPQDKPPH</sequence>
<reference evidence="1 2" key="1">
    <citation type="submission" date="2024-04" db="EMBL/GenBank/DDBJ databases">
        <title>Novel species of the genus Ideonella isolated from streams.</title>
        <authorList>
            <person name="Lu H."/>
        </authorList>
    </citation>
    <scope>NUCLEOTIDE SEQUENCE [LARGE SCALE GENOMIC DNA]</scope>
    <source>
        <strain evidence="1 2">LYT19W</strain>
    </source>
</reference>
<keyword evidence="1" id="KW-0548">Nucleotidyltransferase</keyword>
<comment type="caution">
    <text evidence="1">The sequence shown here is derived from an EMBL/GenBank/DDBJ whole genome shotgun (WGS) entry which is preliminary data.</text>
</comment>
<keyword evidence="2" id="KW-1185">Reference proteome</keyword>
<protein>
    <submittedName>
        <fullName evidence="1">DNA polymerase III subunit chi</fullName>
        <ecNumber evidence="1">2.7.7.7</ecNumber>
    </submittedName>
</protein>
<dbReference type="RefSeq" id="WP_341400761.1">
    <property type="nucleotide sequence ID" value="NZ_JBBUTI010000018.1"/>
</dbReference>
<dbReference type="Proteomes" id="UP001379945">
    <property type="component" value="Unassembled WGS sequence"/>
</dbReference>
<accession>A0ABU9CDT4</accession>
<dbReference type="EMBL" id="JBBUTI010000018">
    <property type="protein sequence ID" value="MEK8048450.1"/>
    <property type="molecule type" value="Genomic_DNA"/>
</dbReference>
<gene>
    <name evidence="1" type="ORF">AACH00_19010</name>
</gene>
<dbReference type="SUPFAM" id="SSF102400">
    <property type="entry name" value="DNA polymerase III chi subunit"/>
    <property type="match status" value="1"/>
</dbReference>
<dbReference type="Gene3D" id="3.40.50.10110">
    <property type="entry name" value="DNA polymerase III subunit chi"/>
    <property type="match status" value="1"/>
</dbReference>
<keyword evidence="1" id="KW-0808">Transferase</keyword>
<evidence type="ECO:0000313" key="2">
    <source>
        <dbReference type="Proteomes" id="UP001379945"/>
    </source>
</evidence>
<dbReference type="Pfam" id="PF04364">
    <property type="entry name" value="DNA_pol3_chi"/>
    <property type="match status" value="1"/>
</dbReference>
<evidence type="ECO:0000313" key="1">
    <source>
        <dbReference type="EMBL" id="MEK8048450.1"/>
    </source>
</evidence>
<dbReference type="EC" id="2.7.7.7" evidence="1"/>
<dbReference type="GO" id="GO:0003887">
    <property type="term" value="F:DNA-directed DNA polymerase activity"/>
    <property type="evidence" value="ECO:0007669"/>
    <property type="project" value="UniProtKB-EC"/>
</dbReference>
<proteinExistence type="predicted"/>
<organism evidence="1 2">
    <name type="scientific">Ideonella margarita</name>
    <dbReference type="NCBI Taxonomy" id="2984191"/>
    <lineage>
        <taxon>Bacteria</taxon>
        <taxon>Pseudomonadati</taxon>
        <taxon>Pseudomonadota</taxon>
        <taxon>Betaproteobacteria</taxon>
        <taxon>Burkholderiales</taxon>
        <taxon>Sphaerotilaceae</taxon>
        <taxon>Ideonella</taxon>
    </lineage>
</organism>
<dbReference type="InterPro" id="IPR036768">
    <property type="entry name" value="PolIII_chi_sf"/>
</dbReference>